<protein>
    <submittedName>
        <fullName evidence="1">Uncharacterized protein</fullName>
    </submittedName>
</protein>
<keyword evidence="2" id="KW-1185">Reference proteome</keyword>
<organism evidence="1 2">
    <name type="scientific">Tritrichomonas musculus</name>
    <dbReference type="NCBI Taxonomy" id="1915356"/>
    <lineage>
        <taxon>Eukaryota</taxon>
        <taxon>Metamonada</taxon>
        <taxon>Parabasalia</taxon>
        <taxon>Tritrichomonadida</taxon>
        <taxon>Tritrichomonadidae</taxon>
        <taxon>Tritrichomonas</taxon>
    </lineage>
</organism>
<comment type="caution">
    <text evidence="1">The sequence shown here is derived from an EMBL/GenBank/DDBJ whole genome shotgun (WGS) entry which is preliminary data.</text>
</comment>
<evidence type="ECO:0000313" key="2">
    <source>
        <dbReference type="Proteomes" id="UP001470230"/>
    </source>
</evidence>
<name>A0ABR2J0N3_9EUKA</name>
<gene>
    <name evidence="1" type="ORF">M9Y10_007197</name>
</gene>
<evidence type="ECO:0000313" key="1">
    <source>
        <dbReference type="EMBL" id="KAK8871468.1"/>
    </source>
</evidence>
<sequence length="53" mass="6318">MLSYDGNRGFLFNLNLSTYENYVKKAIDALYRLYEEEFIINPDRHSELPEISD</sequence>
<dbReference type="EMBL" id="JAPFFF010000013">
    <property type="protein sequence ID" value="KAK8871468.1"/>
    <property type="molecule type" value="Genomic_DNA"/>
</dbReference>
<proteinExistence type="predicted"/>
<dbReference type="Proteomes" id="UP001470230">
    <property type="component" value="Unassembled WGS sequence"/>
</dbReference>
<reference evidence="1 2" key="1">
    <citation type="submission" date="2024-04" db="EMBL/GenBank/DDBJ databases">
        <title>Tritrichomonas musculus Genome.</title>
        <authorList>
            <person name="Alves-Ferreira E."/>
            <person name="Grigg M."/>
            <person name="Lorenzi H."/>
            <person name="Galac M."/>
        </authorList>
    </citation>
    <scope>NUCLEOTIDE SEQUENCE [LARGE SCALE GENOMIC DNA]</scope>
    <source>
        <strain evidence="1 2">EAF2021</strain>
    </source>
</reference>
<accession>A0ABR2J0N3</accession>